<name>A0A0F9MFA5_9ZZZZ</name>
<organism evidence="1">
    <name type="scientific">marine sediment metagenome</name>
    <dbReference type="NCBI Taxonomy" id="412755"/>
    <lineage>
        <taxon>unclassified sequences</taxon>
        <taxon>metagenomes</taxon>
        <taxon>ecological metagenomes</taxon>
    </lineage>
</organism>
<evidence type="ECO:0000313" key="1">
    <source>
        <dbReference type="EMBL" id="KKM67797.1"/>
    </source>
</evidence>
<dbReference type="SUPFAM" id="SSF81853">
    <property type="entry name" value="Family 10 polysaccharide lyase"/>
    <property type="match status" value="1"/>
</dbReference>
<dbReference type="Gene3D" id="1.50.10.20">
    <property type="match status" value="1"/>
</dbReference>
<sequence length="323" mass="37604">MNSSRLHVINQLQDSEEPSIRYSTALYRDHEDPNSLKMRELQEEIRNSPRVQSLLSHVNGVYAKWQGAHWVLSLLAELHYPSGDDSLLHLRDQVYNWLFSPKFLKKIKTIRGKVRRCTSQEGNAIYFSHKLGLIDDRTEQLVDRLLKFQWSDGGWNCDKNPEARCSSYHERLIPLRALVRYLNDSGNQLPKSRRNAIQNAIENAKEVFLKRELFLSISTGNSIHPNFTLLHFPYYWRYNILFALKVLNEGGFLEDPRCQKALRLIESKELPTGGFPTEIKYYTFSAKARSGRSSVNWGRTSKQKLNEWVTSEVFSILNDADRL</sequence>
<dbReference type="AlphaFoldDB" id="A0A0F9MFA5"/>
<protein>
    <recommendedName>
        <fullName evidence="2">Squalene cyclase C-terminal domain-containing protein</fullName>
    </recommendedName>
</protein>
<proteinExistence type="predicted"/>
<dbReference type="InterPro" id="IPR008930">
    <property type="entry name" value="Terpenoid_cyclase/PrenylTrfase"/>
</dbReference>
<evidence type="ECO:0008006" key="2">
    <source>
        <dbReference type="Google" id="ProtNLM"/>
    </source>
</evidence>
<dbReference type="SUPFAM" id="SSF48239">
    <property type="entry name" value="Terpenoid cyclases/Protein prenyltransferases"/>
    <property type="match status" value="1"/>
</dbReference>
<comment type="caution">
    <text evidence="1">The sequence shown here is derived from an EMBL/GenBank/DDBJ whole genome shotgun (WGS) entry which is preliminary data.</text>
</comment>
<dbReference type="EMBL" id="LAZR01010285">
    <property type="protein sequence ID" value="KKM67797.1"/>
    <property type="molecule type" value="Genomic_DNA"/>
</dbReference>
<gene>
    <name evidence="1" type="ORF">LCGC14_1467510</name>
</gene>
<accession>A0A0F9MFA5</accession>
<reference evidence="1" key="1">
    <citation type="journal article" date="2015" name="Nature">
        <title>Complex archaea that bridge the gap between prokaryotes and eukaryotes.</title>
        <authorList>
            <person name="Spang A."/>
            <person name="Saw J.H."/>
            <person name="Jorgensen S.L."/>
            <person name="Zaremba-Niedzwiedzka K."/>
            <person name="Martijn J."/>
            <person name="Lind A.E."/>
            <person name="van Eijk R."/>
            <person name="Schleper C."/>
            <person name="Guy L."/>
            <person name="Ettema T.J."/>
        </authorList>
    </citation>
    <scope>NUCLEOTIDE SEQUENCE</scope>
</reference>